<reference evidence="1 3" key="1">
    <citation type="journal article" date="2020" name="Stud. Mycol.">
        <title>101 Dothideomycetes genomes: a test case for predicting lifestyles and emergence of pathogens.</title>
        <authorList>
            <person name="Haridas S."/>
            <person name="Albert R."/>
            <person name="Binder M."/>
            <person name="Bloem J."/>
            <person name="Labutti K."/>
            <person name="Salamov A."/>
            <person name="Andreopoulos B."/>
            <person name="Baker S."/>
            <person name="Barry K."/>
            <person name="Bills G."/>
            <person name="Bluhm B."/>
            <person name="Cannon C."/>
            <person name="Castanera R."/>
            <person name="Culley D."/>
            <person name="Daum C."/>
            <person name="Ezra D."/>
            <person name="Gonzalez J."/>
            <person name="Henrissat B."/>
            <person name="Kuo A."/>
            <person name="Liang C."/>
            <person name="Lipzen A."/>
            <person name="Lutzoni F."/>
            <person name="Magnuson J."/>
            <person name="Mondo S."/>
            <person name="Nolan M."/>
            <person name="Ohm R."/>
            <person name="Pangilinan J."/>
            <person name="Park H.-J."/>
            <person name="Ramirez L."/>
            <person name="Alfaro M."/>
            <person name="Sun H."/>
            <person name="Tritt A."/>
            <person name="Yoshinaga Y."/>
            <person name="Zwiers L.-H."/>
            <person name="Turgeon B."/>
            <person name="Goodwin S."/>
            <person name="Spatafora J."/>
            <person name="Crous P."/>
            <person name="Grigoriev I."/>
        </authorList>
    </citation>
    <scope>NUCLEOTIDE SEQUENCE</scope>
    <source>
        <strain evidence="1 3">CBS 304.34</strain>
    </source>
</reference>
<dbReference type="Proteomes" id="UP000504636">
    <property type="component" value="Unplaced"/>
</dbReference>
<accession>A0A6A6Y3I4</accession>
<gene>
    <name evidence="1 3" type="ORF">BDZ99DRAFT_527312</name>
</gene>
<sequence>MSDLLEDLRELGFVPNPPTLNGLPTELVKLDLTGVEYIFEDDPSFFREVNHPSFDVGDLVGKLRAHQQKMEWQKQLFGDRIGGAPSRLSDHFRTLLGLMPKMTDIHIRSKYPGGSLIHESMDHRTSLYADLHLYRRGIPAMLSLFLACAEKEKKITTLAINKVADLFFFTCTAEPKCVELTKKIDKATADLDSISLEITAKERGWSPENGYGIREFRPTFLMIPHGIPTIFPGVFRSMFGRNIWPKLGEFSIGYLEAEEGTLISFISDHKNTLKILSLETIMLSAGSWASLLPRLQAIISSSDFKLDTITVRGHLLEQINNPRTCFEEIICDNSEDFQPIRVKAQQNQVEAYLKDRGFCPITMNNTRCTPRRYQPLFPVIF</sequence>
<dbReference type="AlphaFoldDB" id="A0A6A6Y3I4"/>
<evidence type="ECO:0000313" key="1">
    <source>
        <dbReference type="EMBL" id="KAF2802584.1"/>
    </source>
</evidence>
<name>A0A6A6Y3I4_9PEZI</name>
<keyword evidence="2" id="KW-1185">Reference proteome</keyword>
<dbReference type="OrthoDB" id="3864240at2759"/>
<proteinExistence type="predicted"/>
<reference evidence="3" key="2">
    <citation type="submission" date="2020-04" db="EMBL/GenBank/DDBJ databases">
        <authorList>
            <consortium name="NCBI Genome Project"/>
        </authorList>
    </citation>
    <scope>NUCLEOTIDE SEQUENCE</scope>
    <source>
        <strain evidence="3">CBS 304.34</strain>
    </source>
</reference>
<dbReference type="GeneID" id="54467134"/>
<evidence type="ECO:0000313" key="3">
    <source>
        <dbReference type="RefSeq" id="XP_033569548.1"/>
    </source>
</evidence>
<reference evidence="3" key="3">
    <citation type="submission" date="2025-04" db="UniProtKB">
        <authorList>
            <consortium name="RefSeq"/>
        </authorList>
    </citation>
    <scope>IDENTIFICATION</scope>
    <source>
        <strain evidence="3">CBS 304.34</strain>
    </source>
</reference>
<dbReference type="RefSeq" id="XP_033569548.1">
    <property type="nucleotide sequence ID" value="XM_033726241.1"/>
</dbReference>
<organism evidence="1">
    <name type="scientific">Mytilinidion resinicola</name>
    <dbReference type="NCBI Taxonomy" id="574789"/>
    <lineage>
        <taxon>Eukaryota</taxon>
        <taxon>Fungi</taxon>
        <taxon>Dikarya</taxon>
        <taxon>Ascomycota</taxon>
        <taxon>Pezizomycotina</taxon>
        <taxon>Dothideomycetes</taxon>
        <taxon>Pleosporomycetidae</taxon>
        <taxon>Mytilinidiales</taxon>
        <taxon>Mytilinidiaceae</taxon>
        <taxon>Mytilinidion</taxon>
    </lineage>
</organism>
<evidence type="ECO:0000313" key="2">
    <source>
        <dbReference type="Proteomes" id="UP000504636"/>
    </source>
</evidence>
<dbReference type="EMBL" id="MU003722">
    <property type="protein sequence ID" value="KAF2802584.1"/>
    <property type="molecule type" value="Genomic_DNA"/>
</dbReference>
<protein>
    <submittedName>
        <fullName evidence="1 3">Uncharacterized protein</fullName>
    </submittedName>
</protein>